<dbReference type="Proteomes" id="UP001595882">
    <property type="component" value="Unassembled WGS sequence"/>
</dbReference>
<evidence type="ECO:0000313" key="2">
    <source>
        <dbReference type="EMBL" id="MFC4401932.1"/>
    </source>
</evidence>
<protein>
    <submittedName>
        <fullName evidence="2">Diguanylate cyclase domain-containing protein</fullName>
        <ecNumber evidence="2">2.7.7.65</ecNumber>
    </submittedName>
</protein>
<dbReference type="PROSITE" id="PS50887">
    <property type="entry name" value="GGDEF"/>
    <property type="match status" value="1"/>
</dbReference>
<dbReference type="Gene3D" id="3.30.70.270">
    <property type="match status" value="1"/>
</dbReference>
<dbReference type="SUPFAM" id="SSF55073">
    <property type="entry name" value="Nucleotide cyclase"/>
    <property type="match status" value="1"/>
</dbReference>
<evidence type="ECO:0000259" key="1">
    <source>
        <dbReference type="PROSITE" id="PS50887"/>
    </source>
</evidence>
<evidence type="ECO:0000313" key="3">
    <source>
        <dbReference type="Proteomes" id="UP001595882"/>
    </source>
</evidence>
<accession>A0ABV8WQQ7</accession>
<dbReference type="EMBL" id="JBHSDT010000002">
    <property type="protein sequence ID" value="MFC4401932.1"/>
    <property type="molecule type" value="Genomic_DNA"/>
</dbReference>
<dbReference type="InterPro" id="IPR029787">
    <property type="entry name" value="Nucleotide_cyclase"/>
</dbReference>
<dbReference type="NCBIfam" id="TIGR00254">
    <property type="entry name" value="GGDEF"/>
    <property type="match status" value="1"/>
</dbReference>
<keyword evidence="2" id="KW-0548">Nucleotidyltransferase</keyword>
<dbReference type="PANTHER" id="PTHR45138:SF9">
    <property type="entry name" value="DIGUANYLATE CYCLASE DGCM-RELATED"/>
    <property type="match status" value="1"/>
</dbReference>
<dbReference type="InterPro" id="IPR000160">
    <property type="entry name" value="GGDEF_dom"/>
</dbReference>
<keyword evidence="2" id="KW-0808">Transferase</keyword>
<dbReference type="CDD" id="cd01949">
    <property type="entry name" value="GGDEF"/>
    <property type="match status" value="1"/>
</dbReference>
<dbReference type="Pfam" id="PF01590">
    <property type="entry name" value="GAF"/>
    <property type="match status" value="1"/>
</dbReference>
<name>A0ABV8WQQ7_9BACI</name>
<dbReference type="InterPro" id="IPR043128">
    <property type="entry name" value="Rev_trsase/Diguanyl_cyclase"/>
</dbReference>
<proteinExistence type="predicted"/>
<dbReference type="SMART" id="SM00267">
    <property type="entry name" value="GGDEF"/>
    <property type="match status" value="1"/>
</dbReference>
<dbReference type="Pfam" id="PF00990">
    <property type="entry name" value="GGDEF"/>
    <property type="match status" value="1"/>
</dbReference>
<dbReference type="Gene3D" id="3.30.450.40">
    <property type="match status" value="1"/>
</dbReference>
<keyword evidence="3" id="KW-1185">Reference proteome</keyword>
<dbReference type="GO" id="GO:0052621">
    <property type="term" value="F:diguanylate cyclase activity"/>
    <property type="evidence" value="ECO:0007669"/>
    <property type="project" value="UniProtKB-EC"/>
</dbReference>
<dbReference type="InterPro" id="IPR003018">
    <property type="entry name" value="GAF"/>
</dbReference>
<dbReference type="EC" id="2.7.7.65" evidence="2"/>
<dbReference type="PANTHER" id="PTHR45138">
    <property type="entry name" value="REGULATORY COMPONENTS OF SENSORY TRANSDUCTION SYSTEM"/>
    <property type="match status" value="1"/>
</dbReference>
<comment type="caution">
    <text evidence="2">The sequence shown here is derived from an EMBL/GenBank/DDBJ whole genome shotgun (WGS) entry which is preliminary data.</text>
</comment>
<feature type="domain" description="GGDEF" evidence="1">
    <location>
        <begin position="162"/>
        <end position="293"/>
    </location>
</feature>
<dbReference type="RefSeq" id="WP_390249003.1">
    <property type="nucleotide sequence ID" value="NZ_JBHSDT010000002.1"/>
</dbReference>
<dbReference type="InterPro" id="IPR050469">
    <property type="entry name" value="Diguanylate_Cyclase"/>
</dbReference>
<organism evidence="2 3">
    <name type="scientific">Gracilibacillus xinjiangensis</name>
    <dbReference type="NCBI Taxonomy" id="1193282"/>
    <lineage>
        <taxon>Bacteria</taxon>
        <taxon>Bacillati</taxon>
        <taxon>Bacillota</taxon>
        <taxon>Bacilli</taxon>
        <taxon>Bacillales</taxon>
        <taxon>Bacillaceae</taxon>
        <taxon>Gracilibacillus</taxon>
    </lineage>
</organism>
<dbReference type="SUPFAM" id="SSF55781">
    <property type="entry name" value="GAF domain-like"/>
    <property type="match status" value="1"/>
</dbReference>
<dbReference type="InterPro" id="IPR029016">
    <property type="entry name" value="GAF-like_dom_sf"/>
</dbReference>
<reference evidence="3" key="1">
    <citation type="journal article" date="2019" name="Int. J. Syst. Evol. Microbiol.">
        <title>The Global Catalogue of Microorganisms (GCM) 10K type strain sequencing project: providing services to taxonomists for standard genome sequencing and annotation.</title>
        <authorList>
            <consortium name="The Broad Institute Genomics Platform"/>
            <consortium name="The Broad Institute Genome Sequencing Center for Infectious Disease"/>
            <person name="Wu L."/>
            <person name="Ma J."/>
        </authorList>
    </citation>
    <scope>NUCLEOTIDE SEQUENCE [LARGE SCALE GENOMIC DNA]</scope>
    <source>
        <strain evidence="3">CCUG 37865</strain>
    </source>
</reference>
<gene>
    <name evidence="2" type="ORF">ACFOY7_02325</name>
</gene>
<sequence length="293" mass="33530">MLKLVNQSIKGKRIFLGRTTDDTFTIVRTIDTSNTGIEVFDNQSIDIRGSYCQQIFFGSQEPLIINNTREHPFTSKLPITTEANIHSYLGVPVFYKNGEMFGTLCAIGNDGVDFTEEDRETLTSFSNLFSYVLELEKLAIYDPLTNLYNRRYLDLFFSRIEENGSLMFIDLDNFKEVNDLYGHDIGDEILIEVSNRMLEIIEPSDRLVRIGGDEFILVLPGKTDSEKNKQIAKNIINQLSNWDNIDYQINVSASAGIIEYTKEYSDIKTLLKKADNALYEAKRQGKKGFIYDL</sequence>